<keyword evidence="1" id="KW-1133">Transmembrane helix</keyword>
<feature type="transmembrane region" description="Helical" evidence="1">
    <location>
        <begin position="34"/>
        <end position="57"/>
    </location>
</feature>
<evidence type="ECO:0000256" key="1">
    <source>
        <dbReference type="SAM" id="Phobius"/>
    </source>
</evidence>
<protein>
    <submittedName>
        <fullName evidence="2">Uncharacterized protein</fullName>
    </submittedName>
</protein>
<keyword evidence="1" id="KW-0812">Transmembrane</keyword>
<proteinExistence type="predicted"/>
<organism evidence="2 3">
    <name type="scientific">Clostridium faecium</name>
    <dbReference type="NCBI Taxonomy" id="2762223"/>
    <lineage>
        <taxon>Bacteria</taxon>
        <taxon>Bacillati</taxon>
        <taxon>Bacillota</taxon>
        <taxon>Clostridia</taxon>
        <taxon>Eubacteriales</taxon>
        <taxon>Clostridiaceae</taxon>
        <taxon>Clostridium</taxon>
    </lineage>
</organism>
<sequence length="96" mass="10986">MFHSFISSLLVLFSITILYIIFKLSSINNKISTFLLIVLLITIGSFAFSFGICGVFLGYYDKQLISSLSLAYGIPILYIYMKNKLKKLIYRIINNN</sequence>
<comment type="caution">
    <text evidence="2">The sequence shown here is derived from an EMBL/GenBank/DDBJ whole genome shotgun (WGS) entry which is preliminary data.</text>
</comment>
<accession>A0ABR8YUU9</accession>
<feature type="transmembrane region" description="Helical" evidence="1">
    <location>
        <begin position="63"/>
        <end position="81"/>
    </location>
</feature>
<evidence type="ECO:0000313" key="3">
    <source>
        <dbReference type="Proteomes" id="UP000627166"/>
    </source>
</evidence>
<feature type="transmembrane region" description="Helical" evidence="1">
    <location>
        <begin position="6"/>
        <end position="22"/>
    </location>
</feature>
<dbReference type="Proteomes" id="UP000627166">
    <property type="component" value="Unassembled WGS sequence"/>
</dbReference>
<keyword evidence="1" id="KW-0472">Membrane</keyword>
<gene>
    <name evidence="2" type="ORF">H9637_13575</name>
</gene>
<keyword evidence="3" id="KW-1185">Reference proteome</keyword>
<reference evidence="2 3" key="1">
    <citation type="submission" date="2020-08" db="EMBL/GenBank/DDBJ databases">
        <title>A Genomic Blueprint of the Chicken Gut Microbiome.</title>
        <authorList>
            <person name="Gilroy R."/>
            <person name="Ravi A."/>
            <person name="Getino M."/>
            <person name="Pursley I."/>
            <person name="Horton D.L."/>
            <person name="Alikhan N.-F."/>
            <person name="Baker D."/>
            <person name="Gharbi K."/>
            <person name="Hall N."/>
            <person name="Watson M."/>
            <person name="Adriaenssens E.M."/>
            <person name="Foster-Nyarko E."/>
            <person name="Jarju S."/>
            <person name="Secka A."/>
            <person name="Antonio M."/>
            <person name="Oren A."/>
            <person name="Chaudhuri R."/>
            <person name="La Ragione R.M."/>
            <person name="Hildebrand F."/>
            <person name="Pallen M.J."/>
        </authorList>
    </citation>
    <scope>NUCLEOTIDE SEQUENCE [LARGE SCALE GENOMIC DNA]</scope>
    <source>
        <strain evidence="2 3">N37</strain>
    </source>
</reference>
<evidence type="ECO:0000313" key="2">
    <source>
        <dbReference type="EMBL" id="MBD8048051.1"/>
    </source>
</evidence>
<dbReference type="EMBL" id="JACSQB010000110">
    <property type="protein sequence ID" value="MBD8048051.1"/>
    <property type="molecule type" value="Genomic_DNA"/>
</dbReference>
<name>A0ABR8YUU9_9CLOT</name>